<dbReference type="OrthoDB" id="25131at2759"/>
<proteinExistence type="predicted"/>
<dbReference type="Proteomes" id="UP000053558">
    <property type="component" value="Unassembled WGS sequence"/>
</dbReference>
<dbReference type="Pfam" id="PF00400">
    <property type="entry name" value="WD40"/>
    <property type="match status" value="2"/>
</dbReference>
<feature type="repeat" description="WD" evidence="3">
    <location>
        <begin position="317"/>
        <end position="349"/>
    </location>
</feature>
<dbReference type="OMA" id="YHEKTDK"/>
<accession>A0A5M3MU13</accession>
<name>A0A5M3MU13_CONPW</name>
<evidence type="ECO:0000256" key="3">
    <source>
        <dbReference type="PROSITE-ProRule" id="PRU00221"/>
    </source>
</evidence>
<dbReference type="InterPro" id="IPR039328">
    <property type="entry name" value="WDR89"/>
</dbReference>
<dbReference type="SUPFAM" id="SSF50978">
    <property type="entry name" value="WD40 repeat-like"/>
    <property type="match status" value="1"/>
</dbReference>
<keyword evidence="5" id="KW-1185">Reference proteome</keyword>
<keyword evidence="2" id="KW-0677">Repeat</keyword>
<dbReference type="SMART" id="SM00320">
    <property type="entry name" value="WD40"/>
    <property type="match status" value="3"/>
</dbReference>
<dbReference type="PROSITE" id="PS50294">
    <property type="entry name" value="WD_REPEATS_REGION"/>
    <property type="match status" value="1"/>
</dbReference>
<comment type="caution">
    <text evidence="4">The sequence shown here is derived from an EMBL/GenBank/DDBJ whole genome shotgun (WGS) entry which is preliminary data.</text>
</comment>
<dbReference type="InterPro" id="IPR036322">
    <property type="entry name" value="WD40_repeat_dom_sf"/>
</dbReference>
<evidence type="ECO:0000313" key="5">
    <source>
        <dbReference type="Proteomes" id="UP000053558"/>
    </source>
</evidence>
<dbReference type="Gene3D" id="2.130.10.10">
    <property type="entry name" value="YVTN repeat-like/Quinoprotein amine dehydrogenase"/>
    <property type="match status" value="2"/>
</dbReference>
<dbReference type="GeneID" id="19207621"/>
<organism evidence="4 5">
    <name type="scientific">Coniophora puteana (strain RWD-64-598)</name>
    <name type="common">Brown rot fungus</name>
    <dbReference type="NCBI Taxonomy" id="741705"/>
    <lineage>
        <taxon>Eukaryota</taxon>
        <taxon>Fungi</taxon>
        <taxon>Dikarya</taxon>
        <taxon>Basidiomycota</taxon>
        <taxon>Agaricomycotina</taxon>
        <taxon>Agaricomycetes</taxon>
        <taxon>Agaricomycetidae</taxon>
        <taxon>Boletales</taxon>
        <taxon>Coniophorineae</taxon>
        <taxon>Coniophoraceae</taxon>
        <taxon>Coniophora</taxon>
    </lineage>
</organism>
<dbReference type="InterPro" id="IPR001680">
    <property type="entry name" value="WD40_rpt"/>
</dbReference>
<dbReference type="RefSeq" id="XP_007767346.1">
    <property type="nucleotide sequence ID" value="XM_007769156.1"/>
</dbReference>
<gene>
    <name evidence="4" type="ORF">CONPUDRAFT_53973</name>
</gene>
<keyword evidence="1 3" id="KW-0853">WD repeat</keyword>
<evidence type="ECO:0000256" key="2">
    <source>
        <dbReference type="ARBA" id="ARBA00022737"/>
    </source>
</evidence>
<protein>
    <submittedName>
        <fullName evidence="4">WD40 repeat-like protein</fullName>
    </submittedName>
</protein>
<dbReference type="PANTHER" id="PTHR22889">
    <property type="entry name" value="WD REPEAT-CONTAINING PROTEIN 89"/>
    <property type="match status" value="1"/>
</dbReference>
<dbReference type="KEGG" id="cput:CONPUDRAFT_53973"/>
<reference evidence="5" key="1">
    <citation type="journal article" date="2012" name="Science">
        <title>The Paleozoic origin of enzymatic lignin decomposition reconstructed from 31 fungal genomes.</title>
        <authorList>
            <person name="Floudas D."/>
            <person name="Binder M."/>
            <person name="Riley R."/>
            <person name="Barry K."/>
            <person name="Blanchette R.A."/>
            <person name="Henrissat B."/>
            <person name="Martinez A.T."/>
            <person name="Otillar R."/>
            <person name="Spatafora J.W."/>
            <person name="Yadav J.S."/>
            <person name="Aerts A."/>
            <person name="Benoit I."/>
            <person name="Boyd A."/>
            <person name="Carlson A."/>
            <person name="Copeland A."/>
            <person name="Coutinho P.M."/>
            <person name="de Vries R.P."/>
            <person name="Ferreira P."/>
            <person name="Findley K."/>
            <person name="Foster B."/>
            <person name="Gaskell J."/>
            <person name="Glotzer D."/>
            <person name="Gorecki P."/>
            <person name="Heitman J."/>
            <person name="Hesse C."/>
            <person name="Hori C."/>
            <person name="Igarashi K."/>
            <person name="Jurgens J.A."/>
            <person name="Kallen N."/>
            <person name="Kersten P."/>
            <person name="Kohler A."/>
            <person name="Kuees U."/>
            <person name="Kumar T.K.A."/>
            <person name="Kuo A."/>
            <person name="LaButti K."/>
            <person name="Larrondo L.F."/>
            <person name="Lindquist E."/>
            <person name="Ling A."/>
            <person name="Lombard V."/>
            <person name="Lucas S."/>
            <person name="Lundell T."/>
            <person name="Martin R."/>
            <person name="McLaughlin D.J."/>
            <person name="Morgenstern I."/>
            <person name="Morin E."/>
            <person name="Murat C."/>
            <person name="Nagy L.G."/>
            <person name="Nolan M."/>
            <person name="Ohm R.A."/>
            <person name="Patyshakuliyeva A."/>
            <person name="Rokas A."/>
            <person name="Ruiz-Duenas F.J."/>
            <person name="Sabat G."/>
            <person name="Salamov A."/>
            <person name="Samejima M."/>
            <person name="Schmutz J."/>
            <person name="Slot J.C."/>
            <person name="St John F."/>
            <person name="Stenlid J."/>
            <person name="Sun H."/>
            <person name="Sun S."/>
            <person name="Syed K."/>
            <person name="Tsang A."/>
            <person name="Wiebenga A."/>
            <person name="Young D."/>
            <person name="Pisabarro A."/>
            <person name="Eastwood D.C."/>
            <person name="Martin F."/>
            <person name="Cullen D."/>
            <person name="Grigoriev I.V."/>
            <person name="Hibbett D.S."/>
        </authorList>
    </citation>
    <scope>NUCLEOTIDE SEQUENCE [LARGE SCALE GENOMIC DNA]</scope>
    <source>
        <strain evidence="5">RWD-64-598 SS2</strain>
    </source>
</reference>
<dbReference type="PANTHER" id="PTHR22889:SF0">
    <property type="entry name" value="WD REPEAT-CONTAINING PROTEIN 89"/>
    <property type="match status" value="1"/>
</dbReference>
<evidence type="ECO:0000313" key="4">
    <source>
        <dbReference type="EMBL" id="EIW82185.1"/>
    </source>
</evidence>
<dbReference type="InterPro" id="IPR015943">
    <property type="entry name" value="WD40/YVTN_repeat-like_dom_sf"/>
</dbReference>
<evidence type="ECO:0000256" key="1">
    <source>
        <dbReference type="ARBA" id="ARBA00022574"/>
    </source>
</evidence>
<dbReference type="PROSITE" id="PS50082">
    <property type="entry name" value="WD_REPEATS_2"/>
    <property type="match status" value="1"/>
</dbReference>
<sequence length="412" mass="44933">MSLTESPSFKTFNKPLKAASLPDDEAYVLGLTSLDNVYAASASSPSNEIFLFDKLSLQTIQKLRGHNTATTSIRTVHGLAAADRQLLLSSGKDGCVKAWDPRSNSVAVDSETSGALRPLLCCDASSDGLTVAAGTVLEREDALILYWDPRFPAAPLRTHGSTHSDDVTVVSFLKQSQSTQKILLSASSDGLISTSNAEEHDEDEAVLHVGNWSRSVSQAGWICGPAGADVWAASDMETFSTWSKELDPRTDLDIRNPSVHTQSRTWVTDYLISCQNNTRSSGDLRVFVGSNEGDFALISSSDVYDASAPWSLHRVWSEGHTDIVRSVLWDEENGVILSGGEDGGIKLWSAPPLEDAYRGPMEVDDVASPARKREWDGSLTSDADMEVVRYINVKTVRLILIALKQDTKRKRR</sequence>
<dbReference type="AlphaFoldDB" id="A0A5M3MU13"/>
<dbReference type="EMBL" id="JH711577">
    <property type="protein sequence ID" value="EIW82185.1"/>
    <property type="molecule type" value="Genomic_DNA"/>
</dbReference>